<dbReference type="EMBL" id="CM055097">
    <property type="protein sequence ID" value="KAJ7554580.1"/>
    <property type="molecule type" value="Genomic_DNA"/>
</dbReference>
<name>A0ACC2DJV2_DIPCM</name>
<accession>A0ACC2DJV2</accession>
<evidence type="ECO:0000313" key="1">
    <source>
        <dbReference type="EMBL" id="KAJ7554580.1"/>
    </source>
</evidence>
<comment type="caution">
    <text evidence="1">The sequence shown here is derived from an EMBL/GenBank/DDBJ whole genome shotgun (WGS) entry which is preliminary data.</text>
</comment>
<protein>
    <submittedName>
        <fullName evidence="1">Uncharacterized protein</fullName>
    </submittedName>
</protein>
<gene>
    <name evidence="1" type="ORF">O6H91_06G146800</name>
</gene>
<evidence type="ECO:0000313" key="2">
    <source>
        <dbReference type="Proteomes" id="UP001162992"/>
    </source>
</evidence>
<organism evidence="1 2">
    <name type="scientific">Diphasiastrum complanatum</name>
    <name type="common">Issler's clubmoss</name>
    <name type="synonym">Lycopodium complanatum</name>
    <dbReference type="NCBI Taxonomy" id="34168"/>
    <lineage>
        <taxon>Eukaryota</taxon>
        <taxon>Viridiplantae</taxon>
        <taxon>Streptophyta</taxon>
        <taxon>Embryophyta</taxon>
        <taxon>Tracheophyta</taxon>
        <taxon>Lycopodiopsida</taxon>
        <taxon>Lycopodiales</taxon>
        <taxon>Lycopodiaceae</taxon>
        <taxon>Lycopodioideae</taxon>
        <taxon>Diphasiastrum</taxon>
    </lineage>
</organism>
<sequence length="102" mass="11740">MCVYHWFSNIESKGLPKCQISTVDSPSIKDNTTQPKVWDFAYDIFPEGRAILYLLLMDCQASKHDRLGRLQWDKNKKINTSLMAFFVKVCAEVTVHTLDGLQ</sequence>
<keyword evidence="2" id="KW-1185">Reference proteome</keyword>
<proteinExistence type="predicted"/>
<dbReference type="Proteomes" id="UP001162992">
    <property type="component" value="Chromosome 6"/>
</dbReference>
<reference evidence="2" key="1">
    <citation type="journal article" date="2024" name="Proc. Natl. Acad. Sci. U.S.A.">
        <title>Extraordinary preservation of gene collinearity over three hundred million years revealed in homosporous lycophytes.</title>
        <authorList>
            <person name="Li C."/>
            <person name="Wickell D."/>
            <person name="Kuo L.Y."/>
            <person name="Chen X."/>
            <person name="Nie B."/>
            <person name="Liao X."/>
            <person name="Peng D."/>
            <person name="Ji J."/>
            <person name="Jenkins J."/>
            <person name="Williams M."/>
            <person name="Shu S."/>
            <person name="Plott C."/>
            <person name="Barry K."/>
            <person name="Rajasekar S."/>
            <person name="Grimwood J."/>
            <person name="Han X."/>
            <person name="Sun S."/>
            <person name="Hou Z."/>
            <person name="He W."/>
            <person name="Dai G."/>
            <person name="Sun C."/>
            <person name="Schmutz J."/>
            <person name="Leebens-Mack J.H."/>
            <person name="Li F.W."/>
            <person name="Wang L."/>
        </authorList>
    </citation>
    <scope>NUCLEOTIDE SEQUENCE [LARGE SCALE GENOMIC DNA]</scope>
    <source>
        <strain evidence="2">cv. PW_Plant_1</strain>
    </source>
</reference>